<keyword evidence="2" id="KW-0812">Transmembrane</keyword>
<gene>
    <name evidence="3" type="ORF">AWU65_17940</name>
</gene>
<keyword evidence="4" id="KW-1185">Reference proteome</keyword>
<name>A0A163KZH0_9BACL</name>
<keyword evidence="2" id="KW-1133">Transmembrane helix</keyword>
<dbReference type="EMBL" id="LWMH01000001">
    <property type="protein sequence ID" value="KZS47670.1"/>
    <property type="molecule type" value="Genomic_DNA"/>
</dbReference>
<dbReference type="GeneID" id="97556883"/>
<feature type="transmembrane region" description="Helical" evidence="2">
    <location>
        <begin position="6"/>
        <end position="23"/>
    </location>
</feature>
<proteinExistence type="predicted"/>
<feature type="region of interest" description="Disordered" evidence="1">
    <location>
        <begin position="155"/>
        <end position="174"/>
    </location>
</feature>
<dbReference type="RefSeq" id="WP_063478944.1">
    <property type="nucleotide sequence ID" value="NZ_CP147845.1"/>
</dbReference>
<dbReference type="OrthoDB" id="1798639at2"/>
<protein>
    <submittedName>
        <fullName evidence="3">Uncharacterized protein</fullName>
    </submittedName>
</protein>
<comment type="caution">
    <text evidence="3">The sequence shown here is derived from an EMBL/GenBank/DDBJ whole genome shotgun (WGS) entry which is preliminary data.</text>
</comment>
<evidence type="ECO:0000313" key="3">
    <source>
        <dbReference type="EMBL" id="KZS47670.1"/>
    </source>
</evidence>
<evidence type="ECO:0000313" key="4">
    <source>
        <dbReference type="Proteomes" id="UP000076796"/>
    </source>
</evidence>
<evidence type="ECO:0000256" key="1">
    <source>
        <dbReference type="SAM" id="MobiDB-lite"/>
    </source>
</evidence>
<dbReference type="AlphaFoldDB" id="A0A163KZH0"/>
<feature type="compositionally biased region" description="Low complexity" evidence="1">
    <location>
        <begin position="49"/>
        <end position="59"/>
    </location>
</feature>
<feature type="region of interest" description="Disordered" evidence="1">
    <location>
        <begin position="25"/>
        <end position="107"/>
    </location>
</feature>
<sequence>MSWLIENFYIVAVIGFFIISALGRRGKNPEEGKTTRMPTFGGEGERPARPGQQRQQDPQQRPETRRVQTSPEVSRPAPAHETSRFDRIDEEEPGTGNGYSLEHQEIDRMRRDQEMNRQSDSMDHRMRMMQSDLDRIHSELNRMTTALPETVVEIRDEDREQSDGSRSNFAEQARNGIVWSEILGTPRAKRPMNPRR</sequence>
<keyword evidence="2" id="KW-0472">Membrane</keyword>
<dbReference type="Proteomes" id="UP000076796">
    <property type="component" value="Unassembled WGS sequence"/>
</dbReference>
<accession>A0A163KZH0</accession>
<reference evidence="3" key="1">
    <citation type="journal article" date="2016" name="Genome Announc.">
        <title>Draft genomes of two strains of Paenibacillus glucanolyticus with capability to degrade lignocellulose.</title>
        <authorList>
            <person name="Mathews S.L."/>
            <person name="Pawlak J."/>
            <person name="Grunden A.M."/>
        </authorList>
    </citation>
    <scope>NUCLEOTIDE SEQUENCE [LARGE SCALE GENOMIC DNA]</scope>
    <source>
        <strain evidence="3">SLM1</strain>
    </source>
</reference>
<dbReference type="STRING" id="59843.A3958_17355"/>
<evidence type="ECO:0000256" key="2">
    <source>
        <dbReference type="SAM" id="Phobius"/>
    </source>
</evidence>
<organism evidence="3 4">
    <name type="scientific">Paenibacillus glucanolyticus</name>
    <dbReference type="NCBI Taxonomy" id="59843"/>
    <lineage>
        <taxon>Bacteria</taxon>
        <taxon>Bacillati</taxon>
        <taxon>Bacillota</taxon>
        <taxon>Bacilli</taxon>
        <taxon>Bacillales</taxon>
        <taxon>Paenibacillaceae</taxon>
        <taxon>Paenibacillus</taxon>
    </lineage>
</organism>